<feature type="domain" description="SOCS box" evidence="1">
    <location>
        <begin position="291"/>
        <end position="339"/>
    </location>
</feature>
<accession>A0AAV4FUA8</accession>
<reference evidence="2 3" key="1">
    <citation type="journal article" date="2021" name="Elife">
        <title>Chloroplast acquisition without the gene transfer in kleptoplastic sea slugs, Plakobranchus ocellatus.</title>
        <authorList>
            <person name="Maeda T."/>
            <person name="Takahashi S."/>
            <person name="Yoshida T."/>
            <person name="Shimamura S."/>
            <person name="Takaki Y."/>
            <person name="Nagai Y."/>
            <person name="Toyoda A."/>
            <person name="Suzuki Y."/>
            <person name="Arimoto A."/>
            <person name="Ishii H."/>
            <person name="Satoh N."/>
            <person name="Nishiyama T."/>
            <person name="Hasebe M."/>
            <person name="Maruyama T."/>
            <person name="Minagawa J."/>
            <person name="Obokata J."/>
            <person name="Shigenobu S."/>
        </authorList>
    </citation>
    <scope>NUCLEOTIDE SEQUENCE [LARGE SCALE GENOMIC DNA]</scope>
</reference>
<dbReference type="Gene3D" id="1.25.40.20">
    <property type="entry name" value="Ankyrin repeat-containing domain"/>
    <property type="match status" value="2"/>
</dbReference>
<dbReference type="Proteomes" id="UP000762676">
    <property type="component" value="Unassembled WGS sequence"/>
</dbReference>
<dbReference type="SMART" id="SM00248">
    <property type="entry name" value="ANK"/>
    <property type="match status" value="5"/>
</dbReference>
<keyword evidence="3" id="KW-1185">Reference proteome</keyword>
<comment type="caution">
    <text evidence="2">The sequence shown here is derived from an EMBL/GenBank/DDBJ whole genome shotgun (WGS) entry which is preliminary data.</text>
</comment>
<proteinExistence type="predicted"/>
<dbReference type="AlphaFoldDB" id="A0AAV4FUA8"/>
<dbReference type="SUPFAM" id="SSF48403">
    <property type="entry name" value="Ankyrin repeat"/>
    <property type="match status" value="1"/>
</dbReference>
<dbReference type="PANTHER" id="PTHR24118">
    <property type="entry name" value="POTE ANKYRIN DOMAIN"/>
    <property type="match status" value="1"/>
</dbReference>
<dbReference type="Pfam" id="PF12796">
    <property type="entry name" value="Ank_2"/>
    <property type="match status" value="1"/>
</dbReference>
<dbReference type="InterPro" id="IPR002110">
    <property type="entry name" value="Ankyrin_rpt"/>
</dbReference>
<evidence type="ECO:0000259" key="1">
    <source>
        <dbReference type="PROSITE" id="PS50225"/>
    </source>
</evidence>
<dbReference type="InterPro" id="IPR036770">
    <property type="entry name" value="Ankyrin_rpt-contain_sf"/>
</dbReference>
<organism evidence="2 3">
    <name type="scientific">Elysia marginata</name>
    <dbReference type="NCBI Taxonomy" id="1093978"/>
    <lineage>
        <taxon>Eukaryota</taxon>
        <taxon>Metazoa</taxon>
        <taxon>Spiralia</taxon>
        <taxon>Lophotrochozoa</taxon>
        <taxon>Mollusca</taxon>
        <taxon>Gastropoda</taxon>
        <taxon>Heterobranchia</taxon>
        <taxon>Euthyneura</taxon>
        <taxon>Panpulmonata</taxon>
        <taxon>Sacoglossa</taxon>
        <taxon>Placobranchoidea</taxon>
        <taxon>Plakobranchidae</taxon>
        <taxon>Elysia</taxon>
    </lineage>
</organism>
<evidence type="ECO:0000313" key="3">
    <source>
        <dbReference type="Proteomes" id="UP000762676"/>
    </source>
</evidence>
<evidence type="ECO:0000313" key="2">
    <source>
        <dbReference type="EMBL" id="GFR77078.1"/>
    </source>
</evidence>
<protein>
    <submittedName>
        <fullName evidence="2">85/88 kDa calcium-independent phospholipase A2</fullName>
    </submittedName>
</protein>
<dbReference type="PROSITE" id="PS50225">
    <property type="entry name" value="SOCS"/>
    <property type="match status" value="1"/>
</dbReference>
<dbReference type="InterPro" id="IPR001496">
    <property type="entry name" value="SOCS_box"/>
</dbReference>
<dbReference type="EMBL" id="BMAT01000957">
    <property type="protein sequence ID" value="GFR77078.1"/>
    <property type="molecule type" value="Genomic_DNA"/>
</dbReference>
<sequence length="354" mass="40305">MSDDEDAERPSIITPWCRNGNLTAWFMPHVLKHNGERNLDLSRLKHVVRYAKSLHPDFFESPTIGFCAFRCVQMSYRDVIVCLVQEGISPNLLFRGRTMLHEAVRISNEAMVRFLLTLPGINKNAYDDDSKTAVMYAVKGKPQCLKILLEAGCDISLVDRNGKTAFHVAINAPQAHPRDITACLNLLWMQGANINQRGAHGKTCLQRAIESNMQWLLAWLIVHNCDLNSPINNKRVKTFYSHEKQKCYNFSSPFLLACQMKNRKIVEVLISVGCKFRPHIWLLEYTRPVLYLHESLSNAFQQVTTLRLLCRKVLRDCLSTDIVAESCQLGLPEPLRCFLLCHDELNALGILPVG</sequence>
<name>A0AAV4FUA8_9GAST</name>
<gene>
    <name evidence="2" type="ORF">ElyMa_000499100</name>
</gene>
<dbReference type="PANTHER" id="PTHR24118:SF100">
    <property type="entry name" value="FYVE-TYPE DOMAIN-CONTAINING PROTEIN"/>
    <property type="match status" value="1"/>
</dbReference>